<evidence type="ECO:0000313" key="2">
    <source>
        <dbReference type="EMBL" id="OWF35181.1"/>
    </source>
</evidence>
<sequence length="158" mass="18418">MMNFLSLKLEPPEEKYMNVVKAWQTPMNASSPDGEISIEWMPHEHPFASAGFRRNLCSVSERLSKIGSNRNVIILIHYYLHPARYLSPELYRHHVKNAVVAIKSLLQRSPNAKIVIKGPHSTTYPHSHVPYDFVAKFMEQVIYEEFKDIHNSVYYVDY</sequence>
<dbReference type="PANTHER" id="PTHR16165">
    <property type="entry name" value="NXPE FAMILY MEMBER"/>
    <property type="match status" value="1"/>
</dbReference>
<name>A0A210PFE5_MIZYE</name>
<dbReference type="EMBL" id="NEDP02076738">
    <property type="protein sequence ID" value="OWF35181.1"/>
    <property type="molecule type" value="Genomic_DNA"/>
</dbReference>
<proteinExistence type="predicted"/>
<comment type="caution">
    <text evidence="2">The sequence shown here is derived from an EMBL/GenBank/DDBJ whole genome shotgun (WGS) entry which is preliminary data.</text>
</comment>
<protein>
    <recommendedName>
        <fullName evidence="1">NXPE C-terminal domain-containing protein</fullName>
    </recommendedName>
</protein>
<gene>
    <name evidence="2" type="ORF">KP79_PYT09660</name>
</gene>
<dbReference type="OrthoDB" id="5950832at2759"/>
<accession>A0A210PFE5</accession>
<dbReference type="Pfam" id="PF24536">
    <property type="entry name" value="NXPE4_C"/>
    <property type="match status" value="1"/>
</dbReference>
<organism evidence="2 3">
    <name type="scientific">Mizuhopecten yessoensis</name>
    <name type="common">Japanese scallop</name>
    <name type="synonym">Patinopecten yessoensis</name>
    <dbReference type="NCBI Taxonomy" id="6573"/>
    <lineage>
        <taxon>Eukaryota</taxon>
        <taxon>Metazoa</taxon>
        <taxon>Spiralia</taxon>
        <taxon>Lophotrochozoa</taxon>
        <taxon>Mollusca</taxon>
        <taxon>Bivalvia</taxon>
        <taxon>Autobranchia</taxon>
        <taxon>Pteriomorphia</taxon>
        <taxon>Pectinida</taxon>
        <taxon>Pectinoidea</taxon>
        <taxon>Pectinidae</taxon>
        <taxon>Mizuhopecten</taxon>
    </lineage>
</organism>
<dbReference type="AlphaFoldDB" id="A0A210PFE5"/>
<feature type="domain" description="NXPE C-terminal" evidence="1">
    <location>
        <begin position="13"/>
        <end position="157"/>
    </location>
</feature>
<dbReference type="PANTHER" id="PTHR16165:SF5">
    <property type="entry name" value="NXPE FAMILY MEMBER 3"/>
    <property type="match status" value="1"/>
</dbReference>
<evidence type="ECO:0000259" key="1">
    <source>
        <dbReference type="Pfam" id="PF24536"/>
    </source>
</evidence>
<reference evidence="2 3" key="1">
    <citation type="journal article" date="2017" name="Nat. Ecol. Evol.">
        <title>Scallop genome provides insights into evolution of bilaterian karyotype and development.</title>
        <authorList>
            <person name="Wang S."/>
            <person name="Zhang J."/>
            <person name="Jiao W."/>
            <person name="Li J."/>
            <person name="Xun X."/>
            <person name="Sun Y."/>
            <person name="Guo X."/>
            <person name="Huan P."/>
            <person name="Dong B."/>
            <person name="Zhang L."/>
            <person name="Hu X."/>
            <person name="Sun X."/>
            <person name="Wang J."/>
            <person name="Zhao C."/>
            <person name="Wang Y."/>
            <person name="Wang D."/>
            <person name="Huang X."/>
            <person name="Wang R."/>
            <person name="Lv J."/>
            <person name="Li Y."/>
            <person name="Zhang Z."/>
            <person name="Liu B."/>
            <person name="Lu W."/>
            <person name="Hui Y."/>
            <person name="Liang J."/>
            <person name="Zhou Z."/>
            <person name="Hou R."/>
            <person name="Li X."/>
            <person name="Liu Y."/>
            <person name="Li H."/>
            <person name="Ning X."/>
            <person name="Lin Y."/>
            <person name="Zhao L."/>
            <person name="Xing Q."/>
            <person name="Dou J."/>
            <person name="Li Y."/>
            <person name="Mao J."/>
            <person name="Guo H."/>
            <person name="Dou H."/>
            <person name="Li T."/>
            <person name="Mu C."/>
            <person name="Jiang W."/>
            <person name="Fu Q."/>
            <person name="Fu X."/>
            <person name="Miao Y."/>
            <person name="Liu J."/>
            <person name="Yu Q."/>
            <person name="Li R."/>
            <person name="Liao H."/>
            <person name="Li X."/>
            <person name="Kong Y."/>
            <person name="Jiang Z."/>
            <person name="Chourrout D."/>
            <person name="Li R."/>
            <person name="Bao Z."/>
        </authorList>
    </citation>
    <scope>NUCLEOTIDE SEQUENCE [LARGE SCALE GENOMIC DNA]</scope>
    <source>
        <strain evidence="2 3">PY_sf001</strain>
    </source>
</reference>
<dbReference type="Proteomes" id="UP000242188">
    <property type="component" value="Unassembled WGS sequence"/>
</dbReference>
<evidence type="ECO:0000313" key="3">
    <source>
        <dbReference type="Proteomes" id="UP000242188"/>
    </source>
</evidence>
<keyword evidence="3" id="KW-1185">Reference proteome</keyword>
<dbReference type="InterPro" id="IPR057106">
    <property type="entry name" value="NXPE4_C"/>
</dbReference>